<keyword evidence="4" id="KW-1185">Reference proteome</keyword>
<dbReference type="EMBL" id="JARKIE010000005">
    <property type="protein sequence ID" value="KAJ7707757.1"/>
    <property type="molecule type" value="Genomic_DNA"/>
</dbReference>
<feature type="compositionally biased region" description="Acidic residues" evidence="2">
    <location>
        <begin position="11"/>
        <end position="25"/>
    </location>
</feature>
<proteinExistence type="predicted"/>
<feature type="coiled-coil region" evidence="1">
    <location>
        <begin position="118"/>
        <end position="163"/>
    </location>
</feature>
<sequence>MSPTTDAFLGSDDDVDMLDDDDDQDPPTASKTAKRRALDADDSDDSDALTPKKKKKQKKTATTTKGSAGRITKPAAQETITSVTTLVANIQRSNLTIARLNAQAVQQTSRNTDKQLEVQQARLAVVQAQEAADKEKQKRALALQEAKSHVVMLQVELSRLSSQLAPAGPSVSFGTPNSAVSRFPTNPVPQQHTPFASTFRPQLEAAPFGSNTLHTSFRPAPSPSFSSSFSSSSIAVDEPFSSSSRFPFDDTPAPAPLVPATHPSPTRPPLNSLPVNLANRFSKPAQLDPTRPSQRARRQNMEYR</sequence>
<comment type="caution">
    <text evidence="3">The sequence shown here is derived from an EMBL/GenBank/DDBJ whole genome shotgun (WGS) entry which is preliminary data.</text>
</comment>
<evidence type="ECO:0000313" key="3">
    <source>
        <dbReference type="EMBL" id="KAJ7707757.1"/>
    </source>
</evidence>
<name>A0AAD7GYC5_MYCRO</name>
<dbReference type="Proteomes" id="UP001221757">
    <property type="component" value="Unassembled WGS sequence"/>
</dbReference>
<gene>
    <name evidence="3" type="ORF">B0H17DRAFT_1033871</name>
</gene>
<evidence type="ECO:0000256" key="1">
    <source>
        <dbReference type="SAM" id="Coils"/>
    </source>
</evidence>
<evidence type="ECO:0000256" key="2">
    <source>
        <dbReference type="SAM" id="MobiDB-lite"/>
    </source>
</evidence>
<feature type="region of interest" description="Disordered" evidence="2">
    <location>
        <begin position="245"/>
        <end position="304"/>
    </location>
</feature>
<evidence type="ECO:0000313" key="4">
    <source>
        <dbReference type="Proteomes" id="UP001221757"/>
    </source>
</evidence>
<protein>
    <submittedName>
        <fullName evidence="3">Uncharacterized protein</fullName>
    </submittedName>
</protein>
<accession>A0AAD7GYC5</accession>
<reference evidence="3" key="1">
    <citation type="submission" date="2023-03" db="EMBL/GenBank/DDBJ databases">
        <title>Massive genome expansion in bonnet fungi (Mycena s.s.) driven by repeated elements and novel gene families across ecological guilds.</title>
        <authorList>
            <consortium name="Lawrence Berkeley National Laboratory"/>
            <person name="Harder C.B."/>
            <person name="Miyauchi S."/>
            <person name="Viragh M."/>
            <person name="Kuo A."/>
            <person name="Thoen E."/>
            <person name="Andreopoulos B."/>
            <person name="Lu D."/>
            <person name="Skrede I."/>
            <person name="Drula E."/>
            <person name="Henrissat B."/>
            <person name="Morin E."/>
            <person name="Kohler A."/>
            <person name="Barry K."/>
            <person name="LaButti K."/>
            <person name="Morin E."/>
            <person name="Salamov A."/>
            <person name="Lipzen A."/>
            <person name="Mereny Z."/>
            <person name="Hegedus B."/>
            <person name="Baldrian P."/>
            <person name="Stursova M."/>
            <person name="Weitz H."/>
            <person name="Taylor A."/>
            <person name="Grigoriev I.V."/>
            <person name="Nagy L.G."/>
            <person name="Martin F."/>
            <person name="Kauserud H."/>
        </authorList>
    </citation>
    <scope>NUCLEOTIDE SEQUENCE</scope>
    <source>
        <strain evidence="3">CBHHK067</strain>
    </source>
</reference>
<dbReference type="AlphaFoldDB" id="A0AAD7GYC5"/>
<feature type="region of interest" description="Disordered" evidence="2">
    <location>
        <begin position="1"/>
        <end position="75"/>
    </location>
</feature>
<keyword evidence="1" id="KW-0175">Coiled coil</keyword>
<organism evidence="3 4">
    <name type="scientific">Mycena rosella</name>
    <name type="common">Pink bonnet</name>
    <name type="synonym">Agaricus rosellus</name>
    <dbReference type="NCBI Taxonomy" id="1033263"/>
    <lineage>
        <taxon>Eukaryota</taxon>
        <taxon>Fungi</taxon>
        <taxon>Dikarya</taxon>
        <taxon>Basidiomycota</taxon>
        <taxon>Agaricomycotina</taxon>
        <taxon>Agaricomycetes</taxon>
        <taxon>Agaricomycetidae</taxon>
        <taxon>Agaricales</taxon>
        <taxon>Marasmiineae</taxon>
        <taxon>Mycenaceae</taxon>
        <taxon>Mycena</taxon>
    </lineage>
</organism>